<keyword evidence="1" id="KW-0677">Repeat</keyword>
<dbReference type="CDD" id="cd00051">
    <property type="entry name" value="EFh"/>
    <property type="match status" value="1"/>
</dbReference>
<dbReference type="PANTHER" id="PTHR23049">
    <property type="entry name" value="MYOSIN REGULATORY LIGHT CHAIN 2"/>
    <property type="match status" value="1"/>
</dbReference>
<dbReference type="OrthoDB" id="429467at2759"/>
<keyword evidence="5" id="KW-1185">Reference proteome</keyword>
<name>A0A4S4M209_9AGAM</name>
<dbReference type="PROSITE" id="PS50222">
    <property type="entry name" value="EF_HAND_2"/>
    <property type="match status" value="2"/>
</dbReference>
<comment type="caution">
    <text evidence="4">The sequence shown here is derived from an EMBL/GenBank/DDBJ whole genome shotgun (WGS) entry which is preliminary data.</text>
</comment>
<dbReference type="InterPro" id="IPR011992">
    <property type="entry name" value="EF-hand-dom_pair"/>
</dbReference>
<dbReference type="GO" id="GO:0005509">
    <property type="term" value="F:calcium ion binding"/>
    <property type="evidence" value="ECO:0007669"/>
    <property type="project" value="InterPro"/>
</dbReference>
<dbReference type="InterPro" id="IPR002048">
    <property type="entry name" value="EF_hand_dom"/>
</dbReference>
<sequence>MSDEEIIVEDYLVPSMPKYSRRERTPNPLPSLTDDERLFYKSEIEIANDEDLMEHMYILQMTAQRMWPSTRHSPPRFARLVMSQLPLYRYILETRENRIDAILLDVGCGIGVDVRKAVWDGFPAEDIIATDHNLVEWNLGLQLCRTPEFRHKYIKFIPGGILDPKFLMPSAVRYTAPELAHPPIPALKNLSPMLNHVSFIHASNFFQYFLAQQQKHVAQLLASLLVALPGCLIFGQQPGAATPCTIREQGPYGKSMYCHSPASWKALWEGDVFAKGSVRCDAELRYIHHTGQLCYFLTYLTSSCCNIMSRYPDLLSPNVTPSKLTKAQKSRARREPSGVFSLFQAPQIQQFKEAFALIDQDRNGIVSEEDLRETFASLGIAPTKRMMDELLTDRPGGHDRTGSSSSIDDSADRGINFAMFLTMMSEHLFEFDTEAELLDAFACFDENDSGIVKGDEIRKWLSETGERMDQKEIDRFLKGPFTDRHGHFNYREWVKVLRVNEDADEVEFQA</sequence>
<protein>
    <recommendedName>
        <fullName evidence="3">EF-hand domain-containing protein</fullName>
    </recommendedName>
</protein>
<dbReference type="SMART" id="SM00054">
    <property type="entry name" value="EFh"/>
    <property type="match status" value="2"/>
</dbReference>
<dbReference type="InterPro" id="IPR018247">
    <property type="entry name" value="EF_Hand_1_Ca_BS"/>
</dbReference>
<dbReference type="AlphaFoldDB" id="A0A4S4M209"/>
<proteinExistence type="predicted"/>
<evidence type="ECO:0000313" key="4">
    <source>
        <dbReference type="EMBL" id="THH19032.1"/>
    </source>
</evidence>
<evidence type="ECO:0000256" key="2">
    <source>
        <dbReference type="ARBA" id="ARBA00022837"/>
    </source>
</evidence>
<dbReference type="InterPro" id="IPR050403">
    <property type="entry name" value="Myosin_RLC"/>
</dbReference>
<gene>
    <name evidence="4" type="ORF">EW146_g2061</name>
</gene>
<reference evidence="4 5" key="1">
    <citation type="submission" date="2019-02" db="EMBL/GenBank/DDBJ databases">
        <title>Genome sequencing of the rare red list fungi Bondarzewia mesenterica.</title>
        <authorList>
            <person name="Buettner E."/>
            <person name="Kellner H."/>
        </authorList>
    </citation>
    <scope>NUCLEOTIDE SEQUENCE [LARGE SCALE GENOMIC DNA]</scope>
    <source>
        <strain evidence="4 5">DSM 108281</strain>
    </source>
</reference>
<evidence type="ECO:0000256" key="1">
    <source>
        <dbReference type="ARBA" id="ARBA00022737"/>
    </source>
</evidence>
<dbReference type="EMBL" id="SGPL01000056">
    <property type="protein sequence ID" value="THH19032.1"/>
    <property type="molecule type" value="Genomic_DNA"/>
</dbReference>
<keyword evidence="2" id="KW-0106">Calcium</keyword>
<dbReference type="PROSITE" id="PS00018">
    <property type="entry name" value="EF_HAND_1"/>
    <property type="match status" value="1"/>
</dbReference>
<dbReference type="SUPFAM" id="SSF47473">
    <property type="entry name" value="EF-hand"/>
    <property type="match status" value="1"/>
</dbReference>
<dbReference type="Proteomes" id="UP000310158">
    <property type="component" value="Unassembled WGS sequence"/>
</dbReference>
<evidence type="ECO:0000313" key="5">
    <source>
        <dbReference type="Proteomes" id="UP000310158"/>
    </source>
</evidence>
<evidence type="ECO:0000259" key="3">
    <source>
        <dbReference type="PROSITE" id="PS50222"/>
    </source>
</evidence>
<dbReference type="FunFam" id="1.10.238.10:FF:000001">
    <property type="entry name" value="Calmodulin 1"/>
    <property type="match status" value="1"/>
</dbReference>
<dbReference type="Gene3D" id="1.10.238.10">
    <property type="entry name" value="EF-hand"/>
    <property type="match status" value="2"/>
</dbReference>
<feature type="domain" description="EF-hand" evidence="3">
    <location>
        <begin position="346"/>
        <end position="381"/>
    </location>
</feature>
<feature type="domain" description="EF-hand" evidence="3">
    <location>
        <begin position="432"/>
        <end position="467"/>
    </location>
</feature>
<organism evidence="4 5">
    <name type="scientific">Bondarzewia mesenterica</name>
    <dbReference type="NCBI Taxonomy" id="1095465"/>
    <lineage>
        <taxon>Eukaryota</taxon>
        <taxon>Fungi</taxon>
        <taxon>Dikarya</taxon>
        <taxon>Basidiomycota</taxon>
        <taxon>Agaricomycotina</taxon>
        <taxon>Agaricomycetes</taxon>
        <taxon>Russulales</taxon>
        <taxon>Bondarzewiaceae</taxon>
        <taxon>Bondarzewia</taxon>
    </lineage>
</organism>
<accession>A0A4S4M209</accession>